<dbReference type="InterPro" id="IPR011711">
    <property type="entry name" value="GntR_C"/>
</dbReference>
<dbReference type="Pfam" id="PF00392">
    <property type="entry name" value="GntR"/>
    <property type="match status" value="1"/>
</dbReference>
<evidence type="ECO:0000256" key="2">
    <source>
        <dbReference type="ARBA" id="ARBA00023125"/>
    </source>
</evidence>
<evidence type="ECO:0000313" key="6">
    <source>
        <dbReference type="Proteomes" id="UP000199064"/>
    </source>
</evidence>
<dbReference type="Proteomes" id="UP000199064">
    <property type="component" value="Unassembled WGS sequence"/>
</dbReference>
<dbReference type="RefSeq" id="WP_025029883.1">
    <property type="nucleotide sequence ID" value="NZ_FNSL01000001.1"/>
</dbReference>
<dbReference type="SMART" id="SM00345">
    <property type="entry name" value="HTH_GNTR"/>
    <property type="match status" value="1"/>
</dbReference>
<evidence type="ECO:0000256" key="1">
    <source>
        <dbReference type="ARBA" id="ARBA00023015"/>
    </source>
</evidence>
<feature type="domain" description="HTH gntR-type" evidence="4">
    <location>
        <begin position="12"/>
        <end position="79"/>
    </location>
</feature>
<dbReference type="AlphaFoldDB" id="A0A1H4LCK5"/>
<dbReference type="PANTHER" id="PTHR43537">
    <property type="entry name" value="TRANSCRIPTIONAL REGULATOR, GNTR FAMILY"/>
    <property type="match status" value="1"/>
</dbReference>
<sequence>MKLETIDVRQTASATDLVFEALRKAIIEGELAEGEHLRQDRIAQMFNTSRIPVREALQRLEQDGLVTTQRYRGTVVAALSAVEIEEIFEFRALLESEVIRLAVPALTRKQLDAARTNLEAFATASDPGGWGEANRKFHYGLYEAADRPYHLQIIRSSLDRVDRYLRAQLTLTDGKKRAHREHLSILDACERGDADEAASLTRAHILDAGRSLLAILEKRRGQSV</sequence>
<dbReference type="PANTHER" id="PTHR43537:SF41">
    <property type="entry name" value="TRANSCRIPTIONAL REGULATORY PROTEIN"/>
    <property type="match status" value="1"/>
</dbReference>
<dbReference type="EMBL" id="FNSL01000001">
    <property type="protein sequence ID" value="SEB68045.1"/>
    <property type="molecule type" value="Genomic_DNA"/>
</dbReference>
<protein>
    <submittedName>
        <fullName evidence="5">Transcriptional regulator, GntR family</fullName>
    </submittedName>
</protein>
<keyword evidence="6" id="KW-1185">Reference proteome</keyword>
<dbReference type="PROSITE" id="PS50949">
    <property type="entry name" value="HTH_GNTR"/>
    <property type="match status" value="1"/>
</dbReference>
<gene>
    <name evidence="5" type="ORF">SAMN05216452_2742</name>
</gene>
<organism evidence="5 6">
    <name type="scientific">Nitratireductor aquibiodomus</name>
    <dbReference type="NCBI Taxonomy" id="204799"/>
    <lineage>
        <taxon>Bacteria</taxon>
        <taxon>Pseudomonadati</taxon>
        <taxon>Pseudomonadota</taxon>
        <taxon>Alphaproteobacteria</taxon>
        <taxon>Hyphomicrobiales</taxon>
        <taxon>Phyllobacteriaceae</taxon>
        <taxon>Nitratireductor</taxon>
    </lineage>
</organism>
<dbReference type="SMART" id="SM00895">
    <property type="entry name" value="FCD"/>
    <property type="match status" value="1"/>
</dbReference>
<evidence type="ECO:0000259" key="4">
    <source>
        <dbReference type="PROSITE" id="PS50949"/>
    </source>
</evidence>
<keyword evidence="3" id="KW-0804">Transcription</keyword>
<dbReference type="CDD" id="cd07377">
    <property type="entry name" value="WHTH_GntR"/>
    <property type="match status" value="1"/>
</dbReference>
<dbReference type="InterPro" id="IPR008920">
    <property type="entry name" value="TF_FadR/GntR_C"/>
</dbReference>
<dbReference type="InterPro" id="IPR000524">
    <property type="entry name" value="Tscrpt_reg_HTH_GntR"/>
</dbReference>
<reference evidence="6" key="1">
    <citation type="submission" date="2016-10" db="EMBL/GenBank/DDBJ databases">
        <authorList>
            <person name="Varghese N."/>
            <person name="Submissions S."/>
        </authorList>
    </citation>
    <scope>NUCLEOTIDE SEQUENCE [LARGE SCALE GENOMIC DNA]</scope>
    <source>
        <strain evidence="6">ES.061</strain>
    </source>
</reference>
<dbReference type="InterPro" id="IPR036390">
    <property type="entry name" value="WH_DNA-bd_sf"/>
</dbReference>
<name>A0A1H4LCK5_9HYPH</name>
<dbReference type="GO" id="GO:0003700">
    <property type="term" value="F:DNA-binding transcription factor activity"/>
    <property type="evidence" value="ECO:0007669"/>
    <property type="project" value="InterPro"/>
</dbReference>
<dbReference type="Gene3D" id="1.20.120.530">
    <property type="entry name" value="GntR ligand-binding domain-like"/>
    <property type="match status" value="1"/>
</dbReference>
<evidence type="ECO:0000313" key="5">
    <source>
        <dbReference type="EMBL" id="SEB68045.1"/>
    </source>
</evidence>
<proteinExistence type="predicted"/>
<dbReference type="Pfam" id="PF07729">
    <property type="entry name" value="FCD"/>
    <property type="match status" value="1"/>
</dbReference>
<dbReference type="InterPro" id="IPR036388">
    <property type="entry name" value="WH-like_DNA-bd_sf"/>
</dbReference>
<accession>A0A1H4LCK5</accession>
<dbReference type="GO" id="GO:0003677">
    <property type="term" value="F:DNA binding"/>
    <property type="evidence" value="ECO:0007669"/>
    <property type="project" value="UniProtKB-KW"/>
</dbReference>
<evidence type="ECO:0000256" key="3">
    <source>
        <dbReference type="ARBA" id="ARBA00023163"/>
    </source>
</evidence>
<keyword evidence="1" id="KW-0805">Transcription regulation</keyword>
<keyword evidence="2" id="KW-0238">DNA-binding</keyword>
<dbReference type="SUPFAM" id="SSF46785">
    <property type="entry name" value="Winged helix' DNA-binding domain"/>
    <property type="match status" value="1"/>
</dbReference>
<dbReference type="Gene3D" id="1.10.10.10">
    <property type="entry name" value="Winged helix-like DNA-binding domain superfamily/Winged helix DNA-binding domain"/>
    <property type="match status" value="1"/>
</dbReference>
<dbReference type="SUPFAM" id="SSF48008">
    <property type="entry name" value="GntR ligand-binding domain-like"/>
    <property type="match status" value="1"/>
</dbReference>